<organism evidence="13 14">
    <name type="scientific">Roseimaritima multifibrata</name>
    <dbReference type="NCBI Taxonomy" id="1930274"/>
    <lineage>
        <taxon>Bacteria</taxon>
        <taxon>Pseudomonadati</taxon>
        <taxon>Planctomycetota</taxon>
        <taxon>Planctomycetia</taxon>
        <taxon>Pirellulales</taxon>
        <taxon>Pirellulaceae</taxon>
        <taxon>Roseimaritima</taxon>
    </lineage>
</organism>
<dbReference type="InterPro" id="IPR046887">
    <property type="entry name" value="RsmE_PUA-like"/>
</dbReference>
<dbReference type="AlphaFoldDB" id="A0A517MBS7"/>
<dbReference type="SUPFAM" id="SSF75217">
    <property type="entry name" value="alpha/beta knot"/>
    <property type="match status" value="1"/>
</dbReference>
<dbReference type="GO" id="GO:0070475">
    <property type="term" value="P:rRNA base methylation"/>
    <property type="evidence" value="ECO:0007669"/>
    <property type="project" value="TreeGrafter"/>
</dbReference>
<keyword evidence="5 10" id="KW-0489">Methyltransferase</keyword>
<gene>
    <name evidence="13" type="primary">rsmE</name>
    <name evidence="13" type="ORF">FF011L_10570</name>
</gene>
<feature type="domain" description="Ribosomal RNA small subunit methyltransferase E PUA-like" evidence="12">
    <location>
        <begin position="19"/>
        <end position="64"/>
    </location>
</feature>
<evidence type="ECO:0000313" key="13">
    <source>
        <dbReference type="EMBL" id="QDS92315.1"/>
    </source>
</evidence>
<keyword evidence="3 10" id="KW-0963">Cytoplasm</keyword>
<evidence type="ECO:0000256" key="3">
    <source>
        <dbReference type="ARBA" id="ARBA00022490"/>
    </source>
</evidence>
<evidence type="ECO:0000256" key="8">
    <source>
        <dbReference type="ARBA" id="ARBA00025699"/>
    </source>
</evidence>
<keyword evidence="4 10" id="KW-0698">rRNA processing</keyword>
<evidence type="ECO:0000256" key="5">
    <source>
        <dbReference type="ARBA" id="ARBA00022603"/>
    </source>
</evidence>
<evidence type="ECO:0000259" key="11">
    <source>
        <dbReference type="Pfam" id="PF04452"/>
    </source>
</evidence>
<dbReference type="RefSeq" id="WP_218933022.1">
    <property type="nucleotide sequence ID" value="NZ_CP036262.1"/>
</dbReference>
<accession>A0A517MBS7</accession>
<dbReference type="PANTHER" id="PTHR30027:SF3">
    <property type="entry name" value="16S RRNA (URACIL(1498)-N(3))-METHYLTRANSFERASE"/>
    <property type="match status" value="1"/>
</dbReference>
<comment type="subcellular location">
    <subcellularLocation>
        <location evidence="1 10">Cytoplasm</location>
    </subcellularLocation>
</comment>
<evidence type="ECO:0000256" key="1">
    <source>
        <dbReference type="ARBA" id="ARBA00004496"/>
    </source>
</evidence>
<keyword evidence="14" id="KW-1185">Reference proteome</keyword>
<evidence type="ECO:0000313" key="14">
    <source>
        <dbReference type="Proteomes" id="UP000320672"/>
    </source>
</evidence>
<evidence type="ECO:0000256" key="2">
    <source>
        <dbReference type="ARBA" id="ARBA00005528"/>
    </source>
</evidence>
<keyword evidence="6 10" id="KW-0808">Transferase</keyword>
<dbReference type="InterPro" id="IPR029028">
    <property type="entry name" value="Alpha/beta_knot_MTases"/>
</dbReference>
<dbReference type="InterPro" id="IPR029026">
    <property type="entry name" value="tRNA_m1G_MTases_N"/>
</dbReference>
<dbReference type="InterPro" id="IPR015947">
    <property type="entry name" value="PUA-like_sf"/>
</dbReference>
<evidence type="ECO:0000259" key="12">
    <source>
        <dbReference type="Pfam" id="PF20260"/>
    </source>
</evidence>
<evidence type="ECO:0000256" key="6">
    <source>
        <dbReference type="ARBA" id="ARBA00022679"/>
    </source>
</evidence>
<sequence length="256" mass="27804">MTQRYYVPQLPPDGGELDLPETEAHHARTVMRARTGDQIELFDGEGGSAKATIQQIIKRQIICQTEPLLQSSDGIPVPVVMGVAFPKGDRSKLLIEKLTELGVQECVPLSCERTQFAPSAGAIEKWRSAMLAACKQSGRNRLMEIDSGHSVINWFQEQPTADTNWLNFIAHPETAEKGNPSPPFQQLLAEQILAAKSQDSAVEPTGIRIAIGPEGGFSPDEVEAAEAAGWQTVSLGQLVYRIETAAIVLAALAIHR</sequence>
<dbReference type="InterPro" id="IPR046886">
    <property type="entry name" value="RsmE_MTase_dom"/>
</dbReference>
<comment type="function">
    <text evidence="8 10">Specifically methylates the N3 position of the uracil ring of uridine 1498 (m3U1498) in 16S rRNA. Acts on the fully assembled 30S ribosomal subunit.</text>
</comment>
<dbReference type="SUPFAM" id="SSF88697">
    <property type="entry name" value="PUA domain-like"/>
    <property type="match status" value="1"/>
</dbReference>
<dbReference type="GO" id="GO:0070042">
    <property type="term" value="F:rRNA (uridine-N3-)-methyltransferase activity"/>
    <property type="evidence" value="ECO:0007669"/>
    <property type="project" value="TreeGrafter"/>
</dbReference>
<reference evidence="13 14" key="1">
    <citation type="submission" date="2019-02" db="EMBL/GenBank/DDBJ databases">
        <title>Deep-cultivation of Planctomycetes and their phenomic and genomic characterization uncovers novel biology.</title>
        <authorList>
            <person name="Wiegand S."/>
            <person name="Jogler M."/>
            <person name="Boedeker C."/>
            <person name="Pinto D."/>
            <person name="Vollmers J."/>
            <person name="Rivas-Marin E."/>
            <person name="Kohn T."/>
            <person name="Peeters S.H."/>
            <person name="Heuer A."/>
            <person name="Rast P."/>
            <person name="Oberbeckmann S."/>
            <person name="Bunk B."/>
            <person name="Jeske O."/>
            <person name="Meyerdierks A."/>
            <person name="Storesund J.E."/>
            <person name="Kallscheuer N."/>
            <person name="Luecker S."/>
            <person name="Lage O.M."/>
            <person name="Pohl T."/>
            <person name="Merkel B.J."/>
            <person name="Hornburger P."/>
            <person name="Mueller R.-W."/>
            <person name="Bruemmer F."/>
            <person name="Labrenz M."/>
            <person name="Spormann A.M."/>
            <person name="Op den Camp H."/>
            <person name="Overmann J."/>
            <person name="Amann R."/>
            <person name="Jetten M.S.M."/>
            <person name="Mascher T."/>
            <person name="Medema M.H."/>
            <person name="Devos D.P."/>
            <person name="Kaster A.-K."/>
            <person name="Ovreas L."/>
            <person name="Rohde M."/>
            <person name="Galperin M.Y."/>
            <person name="Jogler C."/>
        </authorList>
    </citation>
    <scope>NUCLEOTIDE SEQUENCE [LARGE SCALE GENOMIC DNA]</scope>
    <source>
        <strain evidence="13 14">FF011L</strain>
    </source>
</reference>
<dbReference type="Pfam" id="PF20260">
    <property type="entry name" value="PUA_4"/>
    <property type="match status" value="1"/>
</dbReference>
<evidence type="ECO:0000256" key="9">
    <source>
        <dbReference type="ARBA" id="ARBA00047944"/>
    </source>
</evidence>
<dbReference type="CDD" id="cd18084">
    <property type="entry name" value="RsmE-like"/>
    <property type="match status" value="1"/>
</dbReference>
<protein>
    <recommendedName>
        <fullName evidence="10">Ribosomal RNA small subunit methyltransferase E</fullName>
        <ecNumber evidence="10">2.1.1.193</ecNumber>
    </recommendedName>
</protein>
<dbReference type="PANTHER" id="PTHR30027">
    <property type="entry name" value="RIBOSOMAL RNA SMALL SUBUNIT METHYLTRANSFERASE E"/>
    <property type="match status" value="1"/>
</dbReference>
<dbReference type="GO" id="GO:0005737">
    <property type="term" value="C:cytoplasm"/>
    <property type="evidence" value="ECO:0007669"/>
    <property type="project" value="UniProtKB-SubCell"/>
</dbReference>
<dbReference type="EMBL" id="CP036262">
    <property type="protein sequence ID" value="QDS92315.1"/>
    <property type="molecule type" value="Genomic_DNA"/>
</dbReference>
<feature type="domain" description="Ribosomal RNA small subunit methyltransferase E methyltransferase" evidence="11">
    <location>
        <begin position="76"/>
        <end position="252"/>
    </location>
</feature>
<proteinExistence type="inferred from homology"/>
<dbReference type="Gene3D" id="3.40.1280.10">
    <property type="match status" value="1"/>
</dbReference>
<dbReference type="PIRSF" id="PIRSF015601">
    <property type="entry name" value="MTase_slr0722"/>
    <property type="match status" value="1"/>
</dbReference>
<dbReference type="EC" id="2.1.1.193" evidence="10"/>
<dbReference type="Pfam" id="PF04452">
    <property type="entry name" value="Methyltrans_RNA"/>
    <property type="match status" value="1"/>
</dbReference>
<evidence type="ECO:0000256" key="4">
    <source>
        <dbReference type="ARBA" id="ARBA00022552"/>
    </source>
</evidence>
<comment type="similarity">
    <text evidence="2 10">Belongs to the RNA methyltransferase RsmE family.</text>
</comment>
<comment type="catalytic activity">
    <reaction evidence="9 10">
        <text>uridine(1498) in 16S rRNA + S-adenosyl-L-methionine = N(3)-methyluridine(1498) in 16S rRNA + S-adenosyl-L-homocysteine + H(+)</text>
        <dbReference type="Rhea" id="RHEA:42920"/>
        <dbReference type="Rhea" id="RHEA-COMP:10283"/>
        <dbReference type="Rhea" id="RHEA-COMP:10284"/>
        <dbReference type="ChEBI" id="CHEBI:15378"/>
        <dbReference type="ChEBI" id="CHEBI:57856"/>
        <dbReference type="ChEBI" id="CHEBI:59789"/>
        <dbReference type="ChEBI" id="CHEBI:65315"/>
        <dbReference type="ChEBI" id="CHEBI:74502"/>
        <dbReference type="EC" id="2.1.1.193"/>
    </reaction>
</comment>
<dbReference type="KEGG" id="rml:FF011L_10570"/>
<dbReference type="Proteomes" id="UP000320672">
    <property type="component" value="Chromosome"/>
</dbReference>
<dbReference type="InterPro" id="IPR006700">
    <property type="entry name" value="RsmE"/>
</dbReference>
<evidence type="ECO:0000256" key="10">
    <source>
        <dbReference type="PIRNR" id="PIRNR015601"/>
    </source>
</evidence>
<evidence type="ECO:0000256" key="7">
    <source>
        <dbReference type="ARBA" id="ARBA00022691"/>
    </source>
</evidence>
<dbReference type="NCBIfam" id="TIGR00046">
    <property type="entry name" value="RsmE family RNA methyltransferase"/>
    <property type="match status" value="1"/>
</dbReference>
<keyword evidence="7 10" id="KW-0949">S-adenosyl-L-methionine</keyword>
<name>A0A517MBS7_9BACT</name>